<dbReference type="RefSeq" id="WP_062520590.1">
    <property type="nucleotide sequence ID" value="NZ_CP048429.1"/>
</dbReference>
<evidence type="ECO:0000313" key="2">
    <source>
        <dbReference type="EMBL" id="SDL00993.1"/>
    </source>
</evidence>
<keyword evidence="3" id="KW-1185">Reference proteome</keyword>
<evidence type="ECO:0000313" key="3">
    <source>
        <dbReference type="Proteomes" id="UP000070252"/>
    </source>
</evidence>
<evidence type="ECO:0000313" key="4">
    <source>
        <dbReference type="Proteomes" id="UP000182783"/>
    </source>
</evidence>
<name>A0A1G9GL52_9BACL</name>
<dbReference type="Proteomes" id="UP000182783">
    <property type="component" value="Unassembled WGS sequence"/>
</dbReference>
<dbReference type="EMBL" id="FNGM01000001">
    <property type="protein sequence ID" value="SDL00993.1"/>
    <property type="molecule type" value="Genomic_DNA"/>
</dbReference>
<protein>
    <submittedName>
        <fullName evidence="2">Uncharacterized protein</fullName>
    </submittedName>
</protein>
<gene>
    <name evidence="1" type="ORF">AML91_04870</name>
    <name evidence="2" type="ORF">SAMN05216191_101447</name>
</gene>
<dbReference type="Proteomes" id="UP000070252">
    <property type="component" value="Unassembled WGS sequence"/>
</dbReference>
<evidence type="ECO:0000313" key="1">
    <source>
        <dbReference type="EMBL" id="KWX78631.1"/>
    </source>
</evidence>
<accession>A0A1G9GL52</accession>
<organism evidence="2 4">
    <name type="scientific">Paenibacillus jilunlii</name>
    <dbReference type="NCBI Taxonomy" id="682956"/>
    <lineage>
        <taxon>Bacteria</taxon>
        <taxon>Bacillati</taxon>
        <taxon>Bacillota</taxon>
        <taxon>Bacilli</taxon>
        <taxon>Bacillales</taxon>
        <taxon>Paenibacillaceae</taxon>
        <taxon>Paenibacillus</taxon>
    </lineage>
</organism>
<reference evidence="1 3" key="1">
    <citation type="submission" date="2015-08" db="EMBL/GenBank/DDBJ databases">
        <title>Genome of Paenibacillus jilunlii.</title>
        <authorList>
            <person name="Sant'Anna F.H."/>
            <person name="Ambrosini A."/>
            <person name="Souza R."/>
            <person name="Bach E."/>
            <person name="Fernandes G."/>
            <person name="Balsanelli E."/>
            <person name="Baura V.A."/>
            <person name="Pedrosa F.O."/>
            <person name="Souza E.M."/>
            <person name="Passaglia L."/>
        </authorList>
    </citation>
    <scope>NUCLEOTIDE SEQUENCE [LARGE SCALE GENOMIC DNA]</scope>
    <source>
        <strain evidence="1 3">DSM 23019</strain>
    </source>
</reference>
<dbReference type="OrthoDB" id="1680942at2"/>
<proteinExistence type="predicted"/>
<reference evidence="2 4" key="2">
    <citation type="submission" date="2016-10" db="EMBL/GenBank/DDBJ databases">
        <authorList>
            <person name="de Groot N.N."/>
        </authorList>
    </citation>
    <scope>NUCLEOTIDE SEQUENCE [LARGE SCALE GENOMIC DNA]</scope>
    <source>
        <strain evidence="2 4">CGMCC 1.10239</strain>
    </source>
</reference>
<sequence length="73" mass="8740">MQIGLIRHFKVKPPSGPFWMSAEQFSKWILEYEQAELLHTDYAVTDYEWNRCLCSDQGMIHPQNGQLYIYEKE</sequence>
<dbReference type="EMBL" id="LIPY01000093">
    <property type="protein sequence ID" value="KWX78631.1"/>
    <property type="molecule type" value="Genomic_DNA"/>
</dbReference>
<dbReference type="AlphaFoldDB" id="A0A1G9GL52"/>